<name>A0A839URZ0_9GAMM</name>
<comment type="subunit">
    <text evidence="1">Monomer.</text>
</comment>
<evidence type="ECO:0000256" key="3">
    <source>
        <dbReference type="ARBA" id="ARBA00022729"/>
    </source>
</evidence>
<dbReference type="Proteomes" id="UP000559987">
    <property type="component" value="Unassembled WGS sequence"/>
</dbReference>
<gene>
    <name evidence="6" type="ORF">FHS30_002458</name>
</gene>
<protein>
    <recommendedName>
        <fullName evidence="8">Outer membrane lipoprotein carrier protein LolA</fullName>
    </recommendedName>
</protein>
<evidence type="ECO:0000256" key="5">
    <source>
        <dbReference type="SAM" id="SignalP"/>
    </source>
</evidence>
<reference evidence="6 7" key="1">
    <citation type="submission" date="2020-08" db="EMBL/GenBank/DDBJ databases">
        <title>Genomic Encyclopedia of Type Strains, Phase III (KMG-III): the genomes of soil and plant-associated and newly described type strains.</title>
        <authorList>
            <person name="Whitman W."/>
        </authorList>
    </citation>
    <scope>NUCLEOTIDE SEQUENCE [LARGE SCALE GENOMIC DNA]</scope>
    <source>
        <strain evidence="6 7">CECT 8571</strain>
    </source>
</reference>
<evidence type="ECO:0000256" key="2">
    <source>
        <dbReference type="ARBA" id="ARBA00022448"/>
    </source>
</evidence>
<organism evidence="6 7">
    <name type="scientific">Simiduia aestuariiviva</name>
    <dbReference type="NCBI Taxonomy" id="1510459"/>
    <lineage>
        <taxon>Bacteria</taxon>
        <taxon>Pseudomonadati</taxon>
        <taxon>Pseudomonadota</taxon>
        <taxon>Gammaproteobacteria</taxon>
        <taxon>Cellvibrionales</taxon>
        <taxon>Cellvibrionaceae</taxon>
        <taxon>Simiduia</taxon>
    </lineage>
</organism>
<keyword evidence="4" id="KW-0653">Protein transport</keyword>
<feature type="signal peptide" evidence="5">
    <location>
        <begin position="1"/>
        <end position="20"/>
    </location>
</feature>
<keyword evidence="2" id="KW-0813">Transport</keyword>
<keyword evidence="7" id="KW-1185">Reference proteome</keyword>
<proteinExistence type="predicted"/>
<sequence>MGVRAFVVGFVFGLLSLATAADDWASLTKRLHAPLASGEFSQVKHIGGLPLPLQSSGIFVVENGQLRWLTLLPFESELRISVTEVAQWEQDSKVWAADAQAQPMVATLAKLMLALVAGDAGALAQLFQLTQFEVIDEKCWALTLRPLDSVLAAHLTEVQARGCEYLAQLSFGEAGGDTTLIQLSPQS</sequence>
<feature type="chain" id="PRO_5032682596" description="Outer membrane lipoprotein carrier protein LolA" evidence="5">
    <location>
        <begin position="21"/>
        <end position="187"/>
    </location>
</feature>
<dbReference type="Pfam" id="PF03548">
    <property type="entry name" value="LolA"/>
    <property type="match status" value="1"/>
</dbReference>
<comment type="caution">
    <text evidence="6">The sequence shown here is derived from an EMBL/GenBank/DDBJ whole genome shotgun (WGS) entry which is preliminary data.</text>
</comment>
<accession>A0A839URZ0</accession>
<evidence type="ECO:0000313" key="6">
    <source>
        <dbReference type="EMBL" id="MBB3169250.1"/>
    </source>
</evidence>
<evidence type="ECO:0000256" key="1">
    <source>
        <dbReference type="ARBA" id="ARBA00011245"/>
    </source>
</evidence>
<dbReference type="EMBL" id="JACHXZ010000003">
    <property type="protein sequence ID" value="MBB3169250.1"/>
    <property type="molecule type" value="Genomic_DNA"/>
</dbReference>
<dbReference type="Gene3D" id="2.50.20.10">
    <property type="entry name" value="Lipoprotein localisation LolA/LolB/LppX"/>
    <property type="match status" value="1"/>
</dbReference>
<evidence type="ECO:0008006" key="8">
    <source>
        <dbReference type="Google" id="ProtNLM"/>
    </source>
</evidence>
<evidence type="ECO:0000256" key="4">
    <source>
        <dbReference type="ARBA" id="ARBA00022927"/>
    </source>
</evidence>
<dbReference type="InterPro" id="IPR029046">
    <property type="entry name" value="LolA/LolB/LppX"/>
</dbReference>
<dbReference type="RefSeq" id="WP_183910731.1">
    <property type="nucleotide sequence ID" value="NZ_JACHXZ010000003.1"/>
</dbReference>
<dbReference type="CDD" id="cd16325">
    <property type="entry name" value="LolA"/>
    <property type="match status" value="1"/>
</dbReference>
<keyword evidence="3 5" id="KW-0732">Signal</keyword>
<dbReference type="GO" id="GO:0015031">
    <property type="term" value="P:protein transport"/>
    <property type="evidence" value="ECO:0007669"/>
    <property type="project" value="UniProtKB-KW"/>
</dbReference>
<dbReference type="InterPro" id="IPR004564">
    <property type="entry name" value="OM_lipoprot_carrier_LolA-like"/>
</dbReference>
<evidence type="ECO:0000313" key="7">
    <source>
        <dbReference type="Proteomes" id="UP000559987"/>
    </source>
</evidence>
<dbReference type="AlphaFoldDB" id="A0A839URZ0"/>
<dbReference type="SUPFAM" id="SSF89392">
    <property type="entry name" value="Prokaryotic lipoproteins and lipoprotein localization factors"/>
    <property type="match status" value="1"/>
</dbReference>